<evidence type="ECO:0000313" key="4">
    <source>
        <dbReference type="Proteomes" id="UP001174908"/>
    </source>
</evidence>
<name>A0ABT7NAT6_9BURK</name>
<dbReference type="PANTHER" id="PTHR42928">
    <property type="entry name" value="TRICARBOXYLATE-BINDING PROTEIN"/>
    <property type="match status" value="1"/>
</dbReference>
<dbReference type="CDD" id="cd07012">
    <property type="entry name" value="PBP2_Bug_TTT"/>
    <property type="match status" value="1"/>
</dbReference>
<evidence type="ECO:0000313" key="3">
    <source>
        <dbReference type="EMBL" id="MDM0045037.1"/>
    </source>
</evidence>
<evidence type="ECO:0000256" key="2">
    <source>
        <dbReference type="SAM" id="SignalP"/>
    </source>
</evidence>
<protein>
    <submittedName>
        <fullName evidence="3">Tripartite tricarboxylate transporter substrate binding protein</fullName>
    </submittedName>
</protein>
<dbReference type="EMBL" id="JASZYV010000002">
    <property type="protein sequence ID" value="MDM0045037.1"/>
    <property type="molecule type" value="Genomic_DNA"/>
</dbReference>
<dbReference type="Proteomes" id="UP001174908">
    <property type="component" value="Unassembled WGS sequence"/>
</dbReference>
<gene>
    <name evidence="3" type="ORF">QTH91_11140</name>
</gene>
<dbReference type="PIRSF" id="PIRSF017082">
    <property type="entry name" value="YflP"/>
    <property type="match status" value="1"/>
</dbReference>
<dbReference type="InterPro" id="IPR042100">
    <property type="entry name" value="Bug_dom1"/>
</dbReference>
<dbReference type="PANTHER" id="PTHR42928:SF5">
    <property type="entry name" value="BLR1237 PROTEIN"/>
    <property type="match status" value="1"/>
</dbReference>
<keyword evidence="4" id="KW-1185">Reference proteome</keyword>
<dbReference type="Gene3D" id="3.40.190.10">
    <property type="entry name" value="Periplasmic binding protein-like II"/>
    <property type="match status" value="1"/>
</dbReference>
<dbReference type="Pfam" id="PF03401">
    <property type="entry name" value="TctC"/>
    <property type="match status" value="1"/>
</dbReference>
<keyword evidence="2" id="KW-0732">Signal</keyword>
<dbReference type="Gene3D" id="3.40.190.150">
    <property type="entry name" value="Bordetella uptake gene, domain 1"/>
    <property type="match status" value="1"/>
</dbReference>
<proteinExistence type="inferred from homology"/>
<sequence length="321" mass="33387">MKFNRILVSAAVLAAAASYASDYPTRPVTLVVGFPPGGGADAVARQVSDALGKELGQPVIMEYKPGAGMTLASNYVAKAAPDGYTLYMTSGSHYGADKVLYKKSVNYDGKSFTPIARWTKTPLVLAVSAASGIQSVQELIERGKAQPGKLTYASSGSGVAPHLAAVQFEQAAGIKMTHVPFKGGALAVNALASGDVDLTFGTPPSVIPLAQTGRVKMLAVTSMERSRGLPKLPTIDESGVKGFDYTFWFGLYGPTGLPRDAVTKLATASSKVLADTSLQERLAAGGNEVSATKSADDFAAWAAQEGTRMKVLMEQSGASVD</sequence>
<comment type="similarity">
    <text evidence="1">Belongs to the UPF0065 (bug) family.</text>
</comment>
<dbReference type="InterPro" id="IPR005064">
    <property type="entry name" value="BUG"/>
</dbReference>
<comment type="caution">
    <text evidence="3">The sequence shown here is derived from an EMBL/GenBank/DDBJ whole genome shotgun (WGS) entry which is preliminary data.</text>
</comment>
<evidence type="ECO:0000256" key="1">
    <source>
        <dbReference type="ARBA" id="ARBA00006987"/>
    </source>
</evidence>
<reference evidence="3" key="1">
    <citation type="submission" date="2023-06" db="EMBL/GenBank/DDBJ databases">
        <authorList>
            <person name="Jiang Y."/>
            <person name="Liu Q."/>
        </authorList>
    </citation>
    <scope>NUCLEOTIDE SEQUENCE</scope>
    <source>
        <strain evidence="3">CGMCC 1.12089</strain>
    </source>
</reference>
<dbReference type="RefSeq" id="WP_286660142.1">
    <property type="nucleotide sequence ID" value="NZ_JASZYV010000002.1"/>
</dbReference>
<accession>A0ABT7NAT6</accession>
<feature type="chain" id="PRO_5046665615" evidence="2">
    <location>
        <begin position="21"/>
        <end position="321"/>
    </location>
</feature>
<dbReference type="SUPFAM" id="SSF53850">
    <property type="entry name" value="Periplasmic binding protein-like II"/>
    <property type="match status" value="1"/>
</dbReference>
<organism evidence="3 4">
    <name type="scientific">Variovorax dokdonensis</name>
    <dbReference type="NCBI Taxonomy" id="344883"/>
    <lineage>
        <taxon>Bacteria</taxon>
        <taxon>Pseudomonadati</taxon>
        <taxon>Pseudomonadota</taxon>
        <taxon>Betaproteobacteria</taxon>
        <taxon>Burkholderiales</taxon>
        <taxon>Comamonadaceae</taxon>
        <taxon>Variovorax</taxon>
    </lineage>
</organism>
<feature type="signal peptide" evidence="2">
    <location>
        <begin position="1"/>
        <end position="20"/>
    </location>
</feature>